<protein>
    <submittedName>
        <fullName evidence="2">Uncharacterized protein</fullName>
    </submittedName>
</protein>
<evidence type="ECO:0000313" key="3">
    <source>
        <dbReference type="Proteomes" id="UP000516305"/>
    </source>
</evidence>
<feature type="transmembrane region" description="Helical" evidence="1">
    <location>
        <begin position="48"/>
        <end position="70"/>
    </location>
</feature>
<accession>A0A7H0VDT5</accession>
<gene>
    <name evidence="2" type="ORF">H4K34_16125</name>
</gene>
<dbReference type="Proteomes" id="UP000516305">
    <property type="component" value="Chromosome"/>
</dbReference>
<keyword evidence="1" id="KW-0472">Membrane</keyword>
<name>A0A7H0VDT5_9FLAO</name>
<evidence type="ECO:0000256" key="1">
    <source>
        <dbReference type="SAM" id="Phobius"/>
    </source>
</evidence>
<dbReference type="KEGG" id="chyd:H4K34_16125"/>
<dbReference type="RefSeq" id="WP_210758419.1">
    <property type="nucleotide sequence ID" value="NZ_CP060139.1"/>
</dbReference>
<evidence type="ECO:0000313" key="2">
    <source>
        <dbReference type="EMBL" id="QNR23883.1"/>
    </source>
</evidence>
<dbReference type="AlphaFoldDB" id="A0A7H0VDT5"/>
<organism evidence="2 3">
    <name type="scientific">Croceimicrobium hydrocarbonivorans</name>
    <dbReference type="NCBI Taxonomy" id="2761580"/>
    <lineage>
        <taxon>Bacteria</taxon>
        <taxon>Pseudomonadati</taxon>
        <taxon>Bacteroidota</taxon>
        <taxon>Flavobacteriia</taxon>
        <taxon>Flavobacteriales</taxon>
        <taxon>Owenweeksiaceae</taxon>
        <taxon>Croceimicrobium</taxon>
    </lineage>
</organism>
<keyword evidence="3" id="KW-1185">Reference proteome</keyword>
<feature type="transmembrane region" description="Helical" evidence="1">
    <location>
        <begin position="20"/>
        <end position="42"/>
    </location>
</feature>
<dbReference type="EMBL" id="CP060139">
    <property type="protein sequence ID" value="QNR23883.1"/>
    <property type="molecule type" value="Genomic_DNA"/>
</dbReference>
<keyword evidence="1" id="KW-1133">Transmembrane helix</keyword>
<reference evidence="2 3" key="1">
    <citation type="submission" date="2020-08" db="EMBL/GenBank/DDBJ databases">
        <title>Croceimicrobium hydrocarbonivorans gen. nov., sp. nov., a novel marine bacterium isolated from a bacterial consortium that degrades polyethylene terephthalate.</title>
        <authorList>
            <person name="Liu R."/>
        </authorList>
    </citation>
    <scope>NUCLEOTIDE SEQUENCE [LARGE SCALE GENOMIC DNA]</scope>
    <source>
        <strain evidence="2 3">A20-9</strain>
    </source>
</reference>
<sequence length="138" mass="16190">MSEFKAWAKLYRTGILKALVLGQLCINLPILIFIFGGFPFFLKANLDWNWKLVLALSNLSLGYLLAKLYWARMITWWRLKAFSWVDQEHWLLLKDSAERAYLIYPQFEAGEASEKRSFGEAEVISEINEFLQHLEEVV</sequence>
<proteinExistence type="predicted"/>
<keyword evidence="1" id="KW-0812">Transmembrane</keyword>